<evidence type="ECO:0000313" key="1">
    <source>
        <dbReference type="EMBL" id="KAG5572000.1"/>
    </source>
</evidence>
<sequence>MSKCFDLCKFKNSKDSTTPIEKFEEANASRIGSNAPSNLTCFGGDSSGFNLWDSSPHLEDHLTAISSN</sequence>
<dbReference type="AlphaFoldDB" id="A0A9J5WA67"/>
<dbReference type="Proteomes" id="UP000824120">
    <property type="component" value="Chromosome 12"/>
</dbReference>
<dbReference type="EMBL" id="JACXVP010000012">
    <property type="protein sequence ID" value="KAG5572000.1"/>
    <property type="molecule type" value="Genomic_DNA"/>
</dbReference>
<accession>A0A9J5WA67</accession>
<name>A0A9J5WA67_SOLCO</name>
<comment type="caution">
    <text evidence="1">The sequence shown here is derived from an EMBL/GenBank/DDBJ whole genome shotgun (WGS) entry which is preliminary data.</text>
</comment>
<keyword evidence="2" id="KW-1185">Reference proteome</keyword>
<evidence type="ECO:0000313" key="2">
    <source>
        <dbReference type="Proteomes" id="UP000824120"/>
    </source>
</evidence>
<organism evidence="1 2">
    <name type="scientific">Solanum commersonii</name>
    <name type="common">Commerson's wild potato</name>
    <name type="synonym">Commerson's nightshade</name>
    <dbReference type="NCBI Taxonomy" id="4109"/>
    <lineage>
        <taxon>Eukaryota</taxon>
        <taxon>Viridiplantae</taxon>
        <taxon>Streptophyta</taxon>
        <taxon>Embryophyta</taxon>
        <taxon>Tracheophyta</taxon>
        <taxon>Spermatophyta</taxon>
        <taxon>Magnoliopsida</taxon>
        <taxon>eudicotyledons</taxon>
        <taxon>Gunneridae</taxon>
        <taxon>Pentapetalae</taxon>
        <taxon>asterids</taxon>
        <taxon>lamiids</taxon>
        <taxon>Solanales</taxon>
        <taxon>Solanaceae</taxon>
        <taxon>Solanoideae</taxon>
        <taxon>Solaneae</taxon>
        <taxon>Solanum</taxon>
    </lineage>
</organism>
<gene>
    <name evidence="1" type="ORF">H5410_061766</name>
</gene>
<reference evidence="1 2" key="1">
    <citation type="submission" date="2020-09" db="EMBL/GenBank/DDBJ databases">
        <title>De no assembly of potato wild relative species, Solanum commersonii.</title>
        <authorList>
            <person name="Cho K."/>
        </authorList>
    </citation>
    <scope>NUCLEOTIDE SEQUENCE [LARGE SCALE GENOMIC DNA]</scope>
    <source>
        <strain evidence="1">LZ3.2</strain>
        <tissue evidence="1">Leaf</tissue>
    </source>
</reference>
<protein>
    <submittedName>
        <fullName evidence="1">Uncharacterized protein</fullName>
    </submittedName>
</protein>
<proteinExistence type="predicted"/>